<comment type="caution">
    <text evidence="1">The sequence shown here is derived from an EMBL/GenBank/DDBJ whole genome shotgun (WGS) entry which is preliminary data.</text>
</comment>
<dbReference type="SUPFAM" id="SSF55909">
    <property type="entry name" value="Pentein"/>
    <property type="match status" value="1"/>
</dbReference>
<evidence type="ECO:0000313" key="2">
    <source>
        <dbReference type="Proteomes" id="UP000585363"/>
    </source>
</evidence>
<reference evidence="1 2" key="1">
    <citation type="submission" date="2020-01" db="EMBL/GenBank/DDBJ databases">
        <authorList>
            <person name="Lee S.D."/>
        </authorList>
    </citation>
    <scope>NUCLEOTIDE SEQUENCE [LARGE SCALE GENOMIC DNA]</scope>
    <source>
        <strain evidence="1 2">SAP-1</strain>
    </source>
</reference>
<evidence type="ECO:0000313" key="1">
    <source>
        <dbReference type="EMBL" id="NMP25604.1"/>
    </source>
</evidence>
<protein>
    <submittedName>
        <fullName evidence="1">Amidinotransferase</fullName>
    </submittedName>
</protein>
<dbReference type="RefSeq" id="WP_169401291.1">
    <property type="nucleotide sequence ID" value="NZ_JAADJU010000001.1"/>
</dbReference>
<accession>A0A848MGU8</accession>
<dbReference type="PANTHER" id="PTHR43224:SF1">
    <property type="entry name" value="AMIDINOTRANSFERASE"/>
    <property type="match status" value="1"/>
</dbReference>
<reference evidence="1 2" key="2">
    <citation type="submission" date="2020-06" db="EMBL/GenBank/DDBJ databases">
        <title>Polyphasic characterization of a Rahnella strain isolated from tree sap.</title>
        <authorList>
            <person name="Kim I.S."/>
        </authorList>
    </citation>
    <scope>NUCLEOTIDE SEQUENCE [LARGE SCALE GENOMIC DNA]</scope>
    <source>
        <strain evidence="1 2">SAP-1</strain>
    </source>
</reference>
<dbReference type="GO" id="GO:0016740">
    <property type="term" value="F:transferase activity"/>
    <property type="evidence" value="ECO:0007669"/>
    <property type="project" value="UniProtKB-KW"/>
</dbReference>
<dbReference type="PIRSF" id="PIRSF028188">
    <property type="entry name" value="Amdntrnsf_FN0238"/>
    <property type="match status" value="1"/>
</dbReference>
<keyword evidence="1" id="KW-0808">Transferase</keyword>
<keyword evidence="2" id="KW-1185">Reference proteome</keyword>
<sequence length="308" mass="34459">MQTTNTVIMVRPTAFKANEETRESNAFQKDGAELGDISAQALQAFDAYVAALRAADINVQIVADLPQQQTPDAVFPNNWLALLADGTLITFPMEALNRRRERRQDIIAQIKRDFVVHRCLDLSAHERAGQYLEGTGSLILDHQHKLAYACLSSRSSPEVGQVFTRLTGYRIIWFAARDRHQRAIYHTNVMLSIGQRFAIVCLQAVASPQDRQRLIAALIDSGKTIIDVTYRQMESFACNVLELCDTQGRPVYAMSTRAWQAFGGEQQKLIADYARLALGPVDIIENLGGGGARCMLCEVFLQKRYAYC</sequence>
<gene>
    <name evidence="1" type="ORF">GW590_01735</name>
</gene>
<organism evidence="1 2">
    <name type="scientific">Rouxiella aceris</name>
    <dbReference type="NCBI Taxonomy" id="2703884"/>
    <lineage>
        <taxon>Bacteria</taxon>
        <taxon>Pseudomonadati</taxon>
        <taxon>Pseudomonadota</taxon>
        <taxon>Gammaproteobacteria</taxon>
        <taxon>Enterobacterales</taxon>
        <taxon>Yersiniaceae</taxon>
        <taxon>Rouxiella</taxon>
    </lineage>
</organism>
<dbReference type="Proteomes" id="UP000585363">
    <property type="component" value="Unassembled WGS sequence"/>
</dbReference>
<dbReference type="Gene3D" id="3.75.10.10">
    <property type="entry name" value="L-arginine/glycine Amidinotransferase, Chain A"/>
    <property type="match status" value="1"/>
</dbReference>
<proteinExistence type="predicted"/>
<dbReference type="AlphaFoldDB" id="A0A848MGU8"/>
<dbReference type="InterPro" id="IPR014541">
    <property type="entry name" value="Amdntrnsf_FN0238"/>
</dbReference>
<dbReference type="Pfam" id="PF19420">
    <property type="entry name" value="DDAH_eukar"/>
    <property type="match status" value="1"/>
</dbReference>
<dbReference type="EMBL" id="JAADJU010000001">
    <property type="protein sequence ID" value="NMP25604.1"/>
    <property type="molecule type" value="Genomic_DNA"/>
</dbReference>
<dbReference type="PANTHER" id="PTHR43224">
    <property type="entry name" value="AMIDINOTRANSFERASE"/>
    <property type="match status" value="1"/>
</dbReference>
<name>A0A848MGU8_9GAMM</name>
<dbReference type="NCBIfam" id="NF046062">
    <property type="entry name" value="citrull_CtlX"/>
    <property type="match status" value="1"/>
</dbReference>